<reference evidence="3" key="1">
    <citation type="submission" date="2021-11" db="EMBL/GenBank/DDBJ databases">
        <title>Cultivation dependent microbiological survey of springs from the worlds oldest radium mine currently devoted to the extraction of radon-saturated water.</title>
        <authorList>
            <person name="Kapinusova G."/>
            <person name="Smrhova T."/>
            <person name="Strejcek M."/>
            <person name="Suman J."/>
            <person name="Jani K."/>
            <person name="Pajer P."/>
            <person name="Uhlik O."/>
        </authorList>
    </citation>
    <scope>NUCLEOTIDE SEQUENCE [LARGE SCALE GENOMIC DNA]</scope>
    <source>
        <strain evidence="3">J379</strain>
    </source>
</reference>
<dbReference type="EMBL" id="CP088295">
    <property type="protein sequence ID" value="UUY05366.1"/>
    <property type="molecule type" value="Genomic_DNA"/>
</dbReference>
<evidence type="ECO:0000313" key="2">
    <source>
        <dbReference type="EMBL" id="UUY05366.1"/>
    </source>
</evidence>
<organism evidence="2 3">
    <name type="scientific">Svornostia abyssi</name>
    <dbReference type="NCBI Taxonomy" id="2898438"/>
    <lineage>
        <taxon>Bacteria</taxon>
        <taxon>Bacillati</taxon>
        <taxon>Actinomycetota</taxon>
        <taxon>Thermoleophilia</taxon>
        <taxon>Solirubrobacterales</taxon>
        <taxon>Baekduiaceae</taxon>
        <taxon>Svornostia</taxon>
    </lineage>
</organism>
<keyword evidence="3" id="KW-1185">Reference proteome</keyword>
<feature type="signal peptide" evidence="1">
    <location>
        <begin position="1"/>
        <end position="27"/>
    </location>
</feature>
<evidence type="ECO:0000313" key="3">
    <source>
        <dbReference type="Proteomes" id="UP001058860"/>
    </source>
</evidence>
<proteinExistence type="predicted"/>
<dbReference type="RefSeq" id="WP_353865825.1">
    <property type="nucleotide sequence ID" value="NZ_CP088295.1"/>
</dbReference>
<feature type="chain" id="PRO_5045583017" evidence="1">
    <location>
        <begin position="28"/>
        <end position="349"/>
    </location>
</feature>
<accession>A0ABY5PL64</accession>
<gene>
    <name evidence="2" type="ORF">LRS13_07540</name>
</gene>
<sequence>MTDTNRGGRIAAAAIAAALVFPAAADAAPSVFSTTAKVVPAGQTPDGTWTQGNLSDEERYLLNVGGFPLALSESNGKTTGGVVGYDVLPPLYRNLFGKPRWLTEGTTGAQPHATCDVAALNADAAILGWQGDEPAYGYVLFQATAAGLGDDPAKWLPKVKELTGLSLASTTNLTTACTSIGGTFVPADTVVAKSSDLASGLTAPLETKVADLTKAKDTADTKVADLTKAKAAADAEVKRLTLEATPFKVAVPSSATLQRGLDVNVTGPPNRPVFIRALVTEKQRRELKIPVKTLGTGTGFTDAKGKAKVIVQPRKDSAPVLLRWQVAIPVQIAAVSGDRQNTLVVSLGA</sequence>
<name>A0ABY5PL64_9ACTN</name>
<keyword evidence="1" id="KW-0732">Signal</keyword>
<protein>
    <submittedName>
        <fullName evidence="2">Uncharacterized protein</fullName>
    </submittedName>
</protein>
<evidence type="ECO:0000256" key="1">
    <source>
        <dbReference type="SAM" id="SignalP"/>
    </source>
</evidence>
<dbReference type="Proteomes" id="UP001058860">
    <property type="component" value="Chromosome"/>
</dbReference>